<dbReference type="InterPro" id="IPR036318">
    <property type="entry name" value="FAD-bd_PCMH-like_sf"/>
</dbReference>
<dbReference type="InterPro" id="IPR016164">
    <property type="entry name" value="FAD-linked_Oxase-like_C"/>
</dbReference>
<evidence type="ECO:0000259" key="6">
    <source>
        <dbReference type="PROSITE" id="PS51387"/>
    </source>
</evidence>
<dbReference type="InterPro" id="IPR051264">
    <property type="entry name" value="FAD-oxidored/transferase_4"/>
</dbReference>
<dbReference type="InterPro" id="IPR016166">
    <property type="entry name" value="FAD-bd_PCMH"/>
</dbReference>
<dbReference type="InterPro" id="IPR006094">
    <property type="entry name" value="Oxid_FAD_bind_N"/>
</dbReference>
<dbReference type="VEuPathDB" id="CryptoDB:Cvel_20552"/>
<gene>
    <name evidence="7" type="ORF">Cvel_20552</name>
</gene>
<dbReference type="EMBL" id="CDMZ01000943">
    <property type="protein sequence ID" value="CEM24403.1"/>
    <property type="molecule type" value="Genomic_DNA"/>
</dbReference>
<comment type="cofactor">
    <cofactor evidence="1">
        <name>FAD</name>
        <dbReference type="ChEBI" id="CHEBI:57692"/>
    </cofactor>
</comment>
<dbReference type="FunFam" id="3.30.70.2190:FF:000001">
    <property type="entry name" value="D-2-hydroxyglutarate dehydrogenase mitochondrial"/>
    <property type="match status" value="1"/>
</dbReference>
<dbReference type="InterPro" id="IPR004113">
    <property type="entry name" value="FAD-bd_oxidored_4_C"/>
</dbReference>
<evidence type="ECO:0000256" key="1">
    <source>
        <dbReference type="ARBA" id="ARBA00001974"/>
    </source>
</evidence>
<dbReference type="FunFam" id="3.30.43.10:FF:000002">
    <property type="entry name" value="D-2-hydroxyglutarate dehydrogenase, mitochondrial"/>
    <property type="match status" value="1"/>
</dbReference>
<evidence type="ECO:0000256" key="3">
    <source>
        <dbReference type="ARBA" id="ARBA00022630"/>
    </source>
</evidence>
<reference evidence="7" key="1">
    <citation type="submission" date="2014-11" db="EMBL/GenBank/DDBJ databases">
        <authorList>
            <person name="Otto D Thomas"/>
            <person name="Naeem Raeece"/>
        </authorList>
    </citation>
    <scope>NUCLEOTIDE SEQUENCE</scope>
</reference>
<evidence type="ECO:0000256" key="5">
    <source>
        <dbReference type="ARBA" id="ARBA00023002"/>
    </source>
</evidence>
<dbReference type="InterPro" id="IPR016167">
    <property type="entry name" value="FAD-bd_PCMH_sub1"/>
</dbReference>
<proteinExistence type="inferred from homology"/>
<keyword evidence="4" id="KW-0274">FAD</keyword>
<dbReference type="PROSITE" id="PS51387">
    <property type="entry name" value="FAD_PCMH"/>
    <property type="match status" value="1"/>
</dbReference>
<evidence type="ECO:0000256" key="2">
    <source>
        <dbReference type="ARBA" id="ARBA00008000"/>
    </source>
</evidence>
<dbReference type="Gene3D" id="3.30.70.2190">
    <property type="match status" value="1"/>
</dbReference>
<dbReference type="GO" id="GO:0005739">
    <property type="term" value="C:mitochondrion"/>
    <property type="evidence" value="ECO:0007669"/>
    <property type="project" value="TreeGrafter"/>
</dbReference>
<keyword evidence="3" id="KW-0285">Flavoprotein</keyword>
<name>A0A0G4G791_9ALVE</name>
<organism evidence="7">
    <name type="scientific">Chromera velia CCMP2878</name>
    <dbReference type="NCBI Taxonomy" id="1169474"/>
    <lineage>
        <taxon>Eukaryota</taxon>
        <taxon>Sar</taxon>
        <taxon>Alveolata</taxon>
        <taxon>Colpodellida</taxon>
        <taxon>Chromeraceae</taxon>
        <taxon>Chromera</taxon>
    </lineage>
</organism>
<protein>
    <recommendedName>
        <fullName evidence="6">FAD-binding PCMH-type domain-containing protein</fullName>
    </recommendedName>
</protein>
<evidence type="ECO:0000313" key="7">
    <source>
        <dbReference type="EMBL" id="CEM24403.1"/>
    </source>
</evidence>
<dbReference type="InterPro" id="IPR016169">
    <property type="entry name" value="FAD-bd_PCMH_sub2"/>
</dbReference>
<dbReference type="Gene3D" id="3.30.43.10">
    <property type="entry name" value="Uridine Diphospho-n-acetylenolpyruvylglucosamine Reductase, domain 2"/>
    <property type="match status" value="1"/>
</dbReference>
<dbReference type="GO" id="GO:0016491">
    <property type="term" value="F:oxidoreductase activity"/>
    <property type="evidence" value="ECO:0007669"/>
    <property type="project" value="UniProtKB-KW"/>
</dbReference>
<comment type="similarity">
    <text evidence="2">Belongs to the FAD-binding oxidoreductase/transferase type 4 family.</text>
</comment>
<dbReference type="Gene3D" id="3.30.70.2740">
    <property type="match status" value="1"/>
</dbReference>
<dbReference type="Pfam" id="PF01565">
    <property type="entry name" value="FAD_binding_4"/>
    <property type="match status" value="1"/>
</dbReference>
<keyword evidence="5" id="KW-0560">Oxidoreductase</keyword>
<dbReference type="PANTHER" id="PTHR43716:SF1">
    <property type="entry name" value="D-2-HYDROXYGLUTARATE DEHYDROGENASE, MITOCHONDRIAL"/>
    <property type="match status" value="1"/>
</dbReference>
<dbReference type="PhylomeDB" id="A0A0G4G791"/>
<dbReference type="GO" id="GO:0071949">
    <property type="term" value="F:FAD binding"/>
    <property type="evidence" value="ECO:0007669"/>
    <property type="project" value="InterPro"/>
</dbReference>
<dbReference type="FunFam" id="3.30.465.10:FF:000001">
    <property type="entry name" value="D-2-hydroxyglutarate dehydrogenase, mitochondrial"/>
    <property type="match status" value="1"/>
</dbReference>
<dbReference type="SUPFAM" id="SSF55103">
    <property type="entry name" value="FAD-linked oxidases, C-terminal domain"/>
    <property type="match status" value="1"/>
</dbReference>
<dbReference type="SUPFAM" id="SSF56176">
    <property type="entry name" value="FAD-binding/transporter-associated domain-like"/>
    <property type="match status" value="1"/>
</dbReference>
<feature type="domain" description="FAD-binding PCMH-type" evidence="6">
    <location>
        <begin position="101"/>
        <end position="280"/>
    </location>
</feature>
<dbReference type="Gene3D" id="3.30.465.10">
    <property type="match status" value="1"/>
</dbReference>
<evidence type="ECO:0000256" key="4">
    <source>
        <dbReference type="ARBA" id="ARBA00022827"/>
    </source>
</evidence>
<dbReference type="InterPro" id="IPR016171">
    <property type="entry name" value="Vanillyl_alc_oxidase_C-sub2"/>
</dbReference>
<dbReference type="PANTHER" id="PTHR43716">
    <property type="entry name" value="D-2-HYDROXYGLUTARATE DEHYDROGENASE, MITOCHONDRIAL"/>
    <property type="match status" value="1"/>
</dbReference>
<dbReference type="FunFam" id="1.10.45.10:FF:000001">
    <property type="entry name" value="D-lactate dehydrogenase mitochondrial"/>
    <property type="match status" value="1"/>
</dbReference>
<dbReference type="AlphaFoldDB" id="A0A0G4G791"/>
<dbReference type="Gene3D" id="1.10.45.10">
    <property type="entry name" value="Vanillyl-alcohol Oxidase, Chain A, domain 4"/>
    <property type="match status" value="1"/>
</dbReference>
<accession>A0A0G4G791</accession>
<dbReference type="Pfam" id="PF02913">
    <property type="entry name" value="FAD-oxidase_C"/>
    <property type="match status" value="1"/>
</dbReference>
<sequence length="541" mass="59034">MLRSLRRQACSVWCRGRPAKSPFAAHLLAGPGIRSACAAVSFCPFSVSASPFRAPHFPRNPDFARVSEKDVAFFKSVCGSENVIEDEFELESFNTDWLGMYRGKTSVAVKPRSAEEVREVVRYCSEKKLAVCPQGGNTGLVGGSVPVFDEVVLSLKNLKKVVHFDEQAGILQCEAGCVLDDLNRFLTPMGFIMPVDLGAKGSCHIGGNVATNAGGLRLLRYGSMNATTLGLQVVTGSGRLLSLGSPLRKDNTGLKTHQLFVGSEGTLGVITKVTILCPPKPKSVQVCLFKCKSFEAVVKAAACARGSLGELLSALEFFDSSALSMVKRNIPGTEDPFRTEEGEGIGESPFFLLLETSGMDEESDASRLERAMSEMMETGLVEDGVVGSSEDQKGRLWALREQIGPAMSREGPVYKYDVSIPRQGEMYDPVLKLRERLKEGPAHVCCGYGHLGDGNLHINVLLRDLSGDSKETMEGLLEPFVFQVIRGMRGSISAEHGLGLMKAEKIFMQHEREHVDVMRELKKVFDPNGILNPYKLFRDPS</sequence>